<evidence type="ECO:0000256" key="4">
    <source>
        <dbReference type="ARBA" id="ARBA00022475"/>
    </source>
</evidence>
<dbReference type="NCBIfam" id="TIGR01843">
    <property type="entry name" value="type_I_hlyD"/>
    <property type="match status" value="1"/>
</dbReference>
<feature type="domain" description="AprE-like long alpha-helical hairpin" evidence="11">
    <location>
        <begin position="98"/>
        <end position="287"/>
    </location>
</feature>
<proteinExistence type="inferred from homology"/>
<reference evidence="13 14" key="1">
    <citation type="submission" date="2019-12" db="EMBL/GenBank/DDBJ databases">
        <authorList>
            <person name="Li M."/>
        </authorList>
    </citation>
    <scope>NUCLEOTIDE SEQUENCE [LARGE SCALE GENOMIC DNA]</scope>
    <source>
        <strain evidence="13 14">GBMRC 2046</strain>
    </source>
</reference>
<dbReference type="Proteomes" id="UP000433101">
    <property type="component" value="Unassembled WGS sequence"/>
</dbReference>
<dbReference type="Gene3D" id="2.40.50.100">
    <property type="match status" value="1"/>
</dbReference>
<feature type="coiled-coil region" evidence="10">
    <location>
        <begin position="261"/>
        <end position="288"/>
    </location>
</feature>
<dbReference type="PANTHER" id="PTHR30386:SF17">
    <property type="entry name" value="ALKALINE PROTEASE SECRETION PROTEIN APRE"/>
    <property type="match status" value="1"/>
</dbReference>
<feature type="domain" description="AprE-like beta-barrel" evidence="12">
    <location>
        <begin position="330"/>
        <end position="424"/>
    </location>
</feature>
<dbReference type="InterPro" id="IPR058781">
    <property type="entry name" value="HH_AprE-like"/>
</dbReference>
<evidence type="ECO:0000259" key="12">
    <source>
        <dbReference type="Pfam" id="PF26002"/>
    </source>
</evidence>
<keyword evidence="4 9" id="KW-1003">Cell membrane</keyword>
<gene>
    <name evidence="13" type="ORF">GR183_17250</name>
</gene>
<dbReference type="RefSeq" id="WP_160776916.1">
    <property type="nucleotide sequence ID" value="NZ_WUMV01000008.1"/>
</dbReference>
<dbReference type="PRINTS" id="PR01490">
    <property type="entry name" value="RTXTOXIND"/>
</dbReference>
<dbReference type="InterPro" id="IPR050739">
    <property type="entry name" value="MFP"/>
</dbReference>
<comment type="subcellular location">
    <subcellularLocation>
        <location evidence="1 9">Cell inner membrane</location>
        <topology evidence="1 9">Single-pass membrane protein</topology>
    </subcellularLocation>
</comment>
<feature type="transmembrane region" description="Helical" evidence="9">
    <location>
        <begin position="21"/>
        <end position="40"/>
    </location>
</feature>
<evidence type="ECO:0000256" key="1">
    <source>
        <dbReference type="ARBA" id="ARBA00004377"/>
    </source>
</evidence>
<evidence type="ECO:0000256" key="5">
    <source>
        <dbReference type="ARBA" id="ARBA00022519"/>
    </source>
</evidence>
<evidence type="ECO:0000256" key="2">
    <source>
        <dbReference type="ARBA" id="ARBA00009477"/>
    </source>
</evidence>
<evidence type="ECO:0000256" key="7">
    <source>
        <dbReference type="ARBA" id="ARBA00022989"/>
    </source>
</evidence>
<evidence type="ECO:0000256" key="9">
    <source>
        <dbReference type="RuleBase" id="RU365093"/>
    </source>
</evidence>
<dbReference type="InterPro" id="IPR010129">
    <property type="entry name" value="T1SS_HlyD"/>
</dbReference>
<dbReference type="GO" id="GO:0005886">
    <property type="term" value="C:plasma membrane"/>
    <property type="evidence" value="ECO:0007669"/>
    <property type="project" value="UniProtKB-SubCell"/>
</dbReference>
<keyword evidence="7 9" id="KW-1133">Transmembrane helix</keyword>
<accession>A0A7X3LX48</accession>
<keyword evidence="14" id="KW-1185">Reference proteome</keyword>
<evidence type="ECO:0000256" key="10">
    <source>
        <dbReference type="SAM" id="Coils"/>
    </source>
</evidence>
<sequence length="448" mass="49777">MSYLAIDQQWDRQIVRTTRRATFFGYGLLVVCLLGFGVWANAAPIAAAVISSGVFVATGENKIVQHLEGGVIKDILVREGDHVEKGESLLILDDTTPRAELRRLELKLARLQAVQARFKAEMNWDPEVDMPKALQAQAEKDADVAGIIDAQVLTFNARRDTLESEIATLIDGINALEQRISGSKAEMSSVRDQLKLIEEELEGKTGLLKSGLIRKPEILALQRARANLQGNIGRLTGEIGDSRERIARITEQVQVARNTAIKNVVEQLHEVNAEIDDVRERIRSARSVLGRINITAPDEGIVVKMRYHTSGGVIEPGKSILEIVPVQEELIIEAPIRPQDIDNVREGQTATIRLTALSQRVTPMIEGKVIYVSADALPSDQNTYQHMGSADAYVVRISLDKDSAAEVQNFRPTPGMPAEVYIKTHERTFFNYLIRPLKDSMSRSFRES</sequence>
<evidence type="ECO:0000256" key="8">
    <source>
        <dbReference type="ARBA" id="ARBA00023136"/>
    </source>
</evidence>
<protein>
    <recommendedName>
        <fullName evidence="9">Membrane fusion protein (MFP) family protein</fullName>
    </recommendedName>
</protein>
<evidence type="ECO:0000259" key="11">
    <source>
        <dbReference type="Pfam" id="PF25994"/>
    </source>
</evidence>
<dbReference type="EMBL" id="WUMV01000008">
    <property type="protein sequence ID" value="MXN66666.1"/>
    <property type="molecule type" value="Genomic_DNA"/>
</dbReference>
<dbReference type="Gene3D" id="2.40.30.170">
    <property type="match status" value="1"/>
</dbReference>
<keyword evidence="3 9" id="KW-0813">Transport</keyword>
<organism evidence="13 14">
    <name type="scientific">Stappia sediminis</name>
    <dbReference type="NCBI Taxonomy" id="2692190"/>
    <lineage>
        <taxon>Bacteria</taxon>
        <taxon>Pseudomonadati</taxon>
        <taxon>Pseudomonadota</taxon>
        <taxon>Alphaproteobacteria</taxon>
        <taxon>Hyphomicrobiales</taxon>
        <taxon>Stappiaceae</taxon>
        <taxon>Stappia</taxon>
    </lineage>
</organism>
<comment type="similarity">
    <text evidence="2 9">Belongs to the membrane fusion protein (MFP) (TC 8.A.1) family.</text>
</comment>
<keyword evidence="5 9" id="KW-0997">Cell inner membrane</keyword>
<evidence type="ECO:0000256" key="3">
    <source>
        <dbReference type="ARBA" id="ARBA00022448"/>
    </source>
</evidence>
<name>A0A7X3LX48_9HYPH</name>
<dbReference type="PANTHER" id="PTHR30386">
    <property type="entry name" value="MEMBRANE FUSION SUBUNIT OF EMRAB-TOLC MULTIDRUG EFFLUX PUMP"/>
    <property type="match status" value="1"/>
</dbReference>
<dbReference type="Pfam" id="PF26002">
    <property type="entry name" value="Beta-barrel_AprE"/>
    <property type="match status" value="1"/>
</dbReference>
<evidence type="ECO:0000313" key="13">
    <source>
        <dbReference type="EMBL" id="MXN66666.1"/>
    </source>
</evidence>
<feature type="coiled-coil region" evidence="10">
    <location>
        <begin position="159"/>
        <end position="200"/>
    </location>
</feature>
<dbReference type="Pfam" id="PF25994">
    <property type="entry name" value="HH_AprE"/>
    <property type="match status" value="1"/>
</dbReference>
<evidence type="ECO:0000313" key="14">
    <source>
        <dbReference type="Proteomes" id="UP000433101"/>
    </source>
</evidence>
<dbReference type="SUPFAM" id="SSF111369">
    <property type="entry name" value="HlyD-like secretion proteins"/>
    <property type="match status" value="1"/>
</dbReference>
<dbReference type="GO" id="GO:0015031">
    <property type="term" value="P:protein transport"/>
    <property type="evidence" value="ECO:0007669"/>
    <property type="project" value="InterPro"/>
</dbReference>
<keyword evidence="6 9" id="KW-0812">Transmembrane</keyword>
<dbReference type="AlphaFoldDB" id="A0A7X3LX48"/>
<keyword evidence="10" id="KW-0175">Coiled coil</keyword>
<dbReference type="InterPro" id="IPR058982">
    <property type="entry name" value="Beta-barrel_AprE"/>
</dbReference>
<evidence type="ECO:0000256" key="6">
    <source>
        <dbReference type="ARBA" id="ARBA00022692"/>
    </source>
</evidence>
<comment type="caution">
    <text evidence="13">The sequence shown here is derived from an EMBL/GenBank/DDBJ whole genome shotgun (WGS) entry which is preliminary data.</text>
</comment>
<keyword evidence="8 9" id="KW-0472">Membrane</keyword>